<dbReference type="Proteomes" id="UP000326799">
    <property type="component" value="Unassembled WGS sequence"/>
</dbReference>
<keyword evidence="2" id="KW-1185">Reference proteome</keyword>
<proteinExistence type="predicted"/>
<sequence length="66" mass="7740">MYFEQPQCDRGDAYCGFYLTQNLGFDKQDLPKYDDQAIYYCENPFYPDYVKKCDTSCGLDGKALCY</sequence>
<evidence type="ECO:0000313" key="2">
    <source>
        <dbReference type="Proteomes" id="UP000326799"/>
    </source>
</evidence>
<gene>
    <name evidence="1" type="ORF">BDV33DRAFT_168438</name>
</gene>
<reference evidence="1 2" key="1">
    <citation type="submission" date="2019-04" db="EMBL/GenBank/DDBJ databases">
        <title>Fungal friends and foes A comparative genomics study of 23 Aspergillus species from section Flavi.</title>
        <authorList>
            <consortium name="DOE Joint Genome Institute"/>
            <person name="Kjaerbolling I."/>
            <person name="Vesth T.C."/>
            <person name="Frisvad J.C."/>
            <person name="Nybo J.L."/>
            <person name="Theobald S."/>
            <person name="Kildgaard S."/>
            <person name="Petersen T.I."/>
            <person name="Kuo A."/>
            <person name="Sato A."/>
            <person name="Lyhne E.K."/>
            <person name="Kogle M.E."/>
            <person name="Wiebenga A."/>
            <person name="Kun R.S."/>
            <person name="Lubbers R.J."/>
            <person name="Makela M.R."/>
            <person name="Barry K."/>
            <person name="Chovatia M."/>
            <person name="Clum A."/>
            <person name="Daum C."/>
            <person name="Haridas S."/>
            <person name="He G."/>
            <person name="LaButti K."/>
            <person name="Lipzen A."/>
            <person name="Mondo S."/>
            <person name="Pangilinan J."/>
            <person name="Riley R."/>
            <person name="Salamov A."/>
            <person name="Simmons B.A."/>
            <person name="Magnuson J.K."/>
            <person name="Henrissat B."/>
            <person name="Mortensen U.H."/>
            <person name="Larsen T.O."/>
            <person name="De vries R.P."/>
            <person name="Grigoriev I.V."/>
            <person name="Machida M."/>
            <person name="Baker S.E."/>
            <person name="Andersen M.R."/>
        </authorList>
    </citation>
    <scope>NUCLEOTIDE SEQUENCE [LARGE SCALE GENOMIC DNA]</scope>
    <source>
        <strain evidence="1 2">CBS 126849</strain>
    </source>
</reference>
<evidence type="ECO:0000313" key="1">
    <source>
        <dbReference type="EMBL" id="KAB8222579.1"/>
    </source>
</evidence>
<name>A0A5N6EZ66_9EURO</name>
<accession>A0A5N6EZ66</accession>
<dbReference type="AlphaFoldDB" id="A0A5N6EZ66"/>
<organism evidence="1 2">
    <name type="scientific">Aspergillus novoparasiticus</name>
    <dbReference type="NCBI Taxonomy" id="986946"/>
    <lineage>
        <taxon>Eukaryota</taxon>
        <taxon>Fungi</taxon>
        <taxon>Dikarya</taxon>
        <taxon>Ascomycota</taxon>
        <taxon>Pezizomycotina</taxon>
        <taxon>Eurotiomycetes</taxon>
        <taxon>Eurotiomycetidae</taxon>
        <taxon>Eurotiales</taxon>
        <taxon>Aspergillaceae</taxon>
        <taxon>Aspergillus</taxon>
        <taxon>Aspergillus subgen. Circumdati</taxon>
    </lineage>
</organism>
<protein>
    <submittedName>
        <fullName evidence="1">Uncharacterized protein</fullName>
    </submittedName>
</protein>
<dbReference type="EMBL" id="ML733411">
    <property type="protein sequence ID" value="KAB8222579.1"/>
    <property type="molecule type" value="Genomic_DNA"/>
</dbReference>